<dbReference type="AlphaFoldDB" id="A0A2V0PPF5"/>
<comment type="caution">
    <text evidence="3">The sequence shown here is derived from an EMBL/GenBank/DDBJ whole genome shotgun (WGS) entry which is preliminary data.</text>
</comment>
<dbReference type="OrthoDB" id="41588at2759"/>
<dbReference type="InterPro" id="IPR049317">
    <property type="entry name" value="GCIP-like_N"/>
</dbReference>
<dbReference type="Gene3D" id="1.20.1420.10">
    <property type="entry name" value="Talin, central domain"/>
    <property type="match status" value="1"/>
</dbReference>
<evidence type="ECO:0000256" key="1">
    <source>
        <dbReference type="SAM" id="MobiDB-lite"/>
    </source>
</evidence>
<dbReference type="PANTHER" id="PTHR15492">
    <property type="entry name" value="CYCLIN D1-BINDING PROTEIN 1"/>
    <property type="match status" value="1"/>
</dbReference>
<organism evidence="3 4">
    <name type="scientific">Raphidocelis subcapitata</name>
    <dbReference type="NCBI Taxonomy" id="307507"/>
    <lineage>
        <taxon>Eukaryota</taxon>
        <taxon>Viridiplantae</taxon>
        <taxon>Chlorophyta</taxon>
        <taxon>core chlorophytes</taxon>
        <taxon>Chlorophyceae</taxon>
        <taxon>CS clade</taxon>
        <taxon>Sphaeropleales</taxon>
        <taxon>Selenastraceae</taxon>
        <taxon>Raphidocelis</taxon>
    </lineage>
</organism>
<feature type="region of interest" description="Disordered" evidence="1">
    <location>
        <begin position="178"/>
        <end position="213"/>
    </location>
</feature>
<gene>
    <name evidence="3" type="ORF">Rsub_11759</name>
</gene>
<keyword evidence="4" id="KW-1185">Reference proteome</keyword>
<dbReference type="STRING" id="307507.A0A2V0PPF5"/>
<proteinExistence type="predicted"/>
<dbReference type="PANTHER" id="PTHR15492:SF1">
    <property type="entry name" value="CYCLIN-D1-BINDING PROTEIN 1"/>
    <property type="match status" value="1"/>
</dbReference>
<evidence type="ECO:0000313" key="4">
    <source>
        <dbReference type="Proteomes" id="UP000247498"/>
    </source>
</evidence>
<protein>
    <recommendedName>
        <fullName evidence="2">Cyclin-D1-binding protein 1-like N-terminal domain-containing protein</fullName>
    </recommendedName>
</protein>
<evidence type="ECO:0000313" key="3">
    <source>
        <dbReference type="EMBL" id="GBF99347.1"/>
    </source>
</evidence>
<dbReference type="Pfam" id="PF13324">
    <property type="entry name" value="GCIP_N"/>
    <property type="match status" value="1"/>
</dbReference>
<dbReference type="EMBL" id="BDRX01000154">
    <property type="protein sequence ID" value="GBF99347.1"/>
    <property type="molecule type" value="Genomic_DNA"/>
</dbReference>
<dbReference type="InterPro" id="IPR026907">
    <property type="entry name" value="GCIP-like"/>
</dbReference>
<reference evidence="3 4" key="1">
    <citation type="journal article" date="2018" name="Sci. Rep.">
        <title>Raphidocelis subcapitata (=Pseudokirchneriella subcapitata) provides an insight into genome evolution and environmental adaptations in the Sphaeropleales.</title>
        <authorList>
            <person name="Suzuki S."/>
            <person name="Yamaguchi H."/>
            <person name="Nakajima N."/>
            <person name="Kawachi M."/>
        </authorList>
    </citation>
    <scope>NUCLEOTIDE SEQUENCE [LARGE SCALE GENOMIC DNA]</scope>
    <source>
        <strain evidence="3 4">NIES-35</strain>
    </source>
</reference>
<feature type="compositionally biased region" description="Gly residues" evidence="1">
    <location>
        <begin position="198"/>
        <end position="211"/>
    </location>
</feature>
<accession>A0A2V0PPF5</accession>
<name>A0A2V0PPF5_9CHLO</name>
<dbReference type="Proteomes" id="UP000247498">
    <property type="component" value="Unassembled WGS sequence"/>
</dbReference>
<evidence type="ECO:0000259" key="2">
    <source>
        <dbReference type="Pfam" id="PF13324"/>
    </source>
</evidence>
<dbReference type="GO" id="GO:0005634">
    <property type="term" value="C:nucleus"/>
    <property type="evidence" value="ECO:0007669"/>
    <property type="project" value="TreeGrafter"/>
</dbReference>
<feature type="compositionally biased region" description="Acidic residues" evidence="1">
    <location>
        <begin position="187"/>
        <end position="197"/>
    </location>
</feature>
<feature type="domain" description="Cyclin-D1-binding protein 1-like N-terminal" evidence="2">
    <location>
        <begin position="45"/>
        <end position="180"/>
    </location>
</feature>
<sequence length="390" mass="38489">MPGRALPGASEAPSPAVATLQAALEALDDPEVLSRYQEAPSKRDVVAAAERVKTDAAKIGLMCGPGEAPSPAVSESLSAALLQSVLALCARCCALSGAGAGPTLRGDVRKLAGGVVEPCSELLSAMGSGEDLKRRVGLVWQGCDAVAKAGLENRGALFKGLAKVMAVLKDTLREMAELEEGTASSSEGDDDGDDDGGADGARQGGGDGANGDGTAAAAAAAAAGGSTAGARVVGCGCEAVVDLDFDPGRLDAAEQRLLSACRALMEAATGIVRALGRALLQGPPLAAGEGGGPLDGWESALFHAQNAQRSVEDLGAAMYPPQDVSDAAEAAGALAVTCDLLLDECPDPDALGSELAALAEALRAAHARVEEAAEAAGAEGQGEGGVEGAA</sequence>
<dbReference type="InParanoid" id="A0A2V0PPF5"/>
<dbReference type="Gene3D" id="1.20.1410.10">
    <property type="entry name" value="I/LWEQ domain"/>
    <property type="match status" value="1"/>
</dbReference>